<gene>
    <name evidence="3" type="ORF">EHS89_02270</name>
</gene>
<keyword evidence="1" id="KW-0732">Signal</keyword>
<proteinExistence type="predicted"/>
<feature type="domain" description="Autotransporter" evidence="2">
    <location>
        <begin position="863"/>
        <end position="1145"/>
    </location>
</feature>
<dbReference type="SUPFAM" id="SSF103515">
    <property type="entry name" value="Autotransporter"/>
    <property type="match status" value="1"/>
</dbReference>
<dbReference type="InterPro" id="IPR036709">
    <property type="entry name" value="Autotransporte_beta_dom_sf"/>
</dbReference>
<dbReference type="RefSeq" id="WP_124924479.1">
    <property type="nucleotide sequence ID" value="NZ_BMOH01000001.1"/>
</dbReference>
<dbReference type="PROSITE" id="PS51208">
    <property type="entry name" value="AUTOTRANSPORTER"/>
    <property type="match status" value="1"/>
</dbReference>
<sequence length="1145" mass="118904">MKLKMLYAAMFATAMPALMLSPLASADISVEGSSVGNNLTVSSGNTATNIRVTGTTAQSIQIDAGATADNDNASSNYAIVLDGNLDSLTNNGTITATPVGDPDMQGAIDMDGDFLLDSFINSGSVIGDPTADGLDAISIEGTVSTFTNTDTGQLIGGDDGVRIDGGTYTGHVGTLSNAGLIKGKDDDGIQIDDATVNNLNNSGLIVSEVDNGIEIDASSILSLNNSGAITAEDDGLNLDNAASIDTLNNSGQITALNGDGIDLIDGSILSTITNNNIIIGGDVGIEISDSSIALLTNSGIITGQGDDAINLDSSTIHTLNNLGTIDGEVDTGLDIIDSTITTLNNSGTITGITDGIYLDNSTISSLTNSDSITASGSGDGIDLTNGTTITSLNNTGTISGTDNGLELSDTGTLIGLLNNTQTISGGDSGLDIRADAAINSLDNSGTIIGLDDDGLRIDASTITLLDNSGTIEGAGASGFDTSGIYASDSTITTLINSSMNSIRGTDHGIYLDTGTINDLTNTGLIYGGDSPSTTSDDTDSGITVTGAGSLISSLTNSGIISGYDGDADSDASNDGSGIIIDSGGVITTLDNSGTIIGDDYAIYVSSGTLTTLNNSGILNGDIDLDSSTTNLNIIGDNARIIGSTIGTDTTVNINGNFSTEGSFDILTMNIDANGDLSLNHDIAGNLTNNGALQISPNSINTINIDGSLTQNSGATMFVDYDQNLSPGNEGTNSDLLVITGSADISGTVRFISKDMIDAASTNPIRIIDTSGGATFIGTIDGIKGNFEELSAAGHAGSLGFAGFATDPNPVAVNASDSIALNNSALFLSGSCGFSSNNEAEGRSAGTYRHSHSDCLTPSRNLLSYTDGNPAWGRIILSQGSQQSEPGISGYDFNTIGLIAGRSRILDEHWSEGFSIGLINSKAEKHSWGTDQADSIYVGWQRDYLEEDRFYNFSLAIGYNQFDLERRVSIDGVPVTSSARPHAWTLAAKATIGEEWQTEKDTYARPSASLSWSRMQKSAYQETGAGDFSLKLDEETLDELRADVAVEVSMDQRADENSEQIDSTLALSLGISARLKKDDRRYNASFIGFGDDFTIQGDDENRILMRYGIGWTRHYSPTSNFFIGLDGAMNNDYHEHQLNVGFRHVW</sequence>
<dbReference type="Pfam" id="PF03797">
    <property type="entry name" value="Autotransporter"/>
    <property type="match status" value="1"/>
</dbReference>
<name>A0A3P1SXX2_9GAMM</name>
<accession>A0A3P1SXX2</accession>
<dbReference type="SMART" id="SM00869">
    <property type="entry name" value="Autotransporter"/>
    <property type="match status" value="1"/>
</dbReference>
<dbReference type="EMBL" id="RQXV01000001">
    <property type="protein sequence ID" value="RRD01406.1"/>
    <property type="molecule type" value="Genomic_DNA"/>
</dbReference>
<dbReference type="AlphaFoldDB" id="A0A3P1SXX2"/>
<protein>
    <submittedName>
        <fullName evidence="3">Autotransporter domain-containing protein</fullName>
    </submittedName>
</protein>
<keyword evidence="4" id="KW-1185">Reference proteome</keyword>
<organism evidence="3 4">
    <name type="scientific">Amphritea balenae</name>
    <dbReference type="NCBI Taxonomy" id="452629"/>
    <lineage>
        <taxon>Bacteria</taxon>
        <taxon>Pseudomonadati</taxon>
        <taxon>Pseudomonadota</taxon>
        <taxon>Gammaproteobacteria</taxon>
        <taxon>Oceanospirillales</taxon>
        <taxon>Oceanospirillaceae</taxon>
        <taxon>Amphritea</taxon>
    </lineage>
</organism>
<feature type="chain" id="PRO_5018027507" evidence="1">
    <location>
        <begin position="27"/>
        <end position="1145"/>
    </location>
</feature>
<comment type="caution">
    <text evidence="3">The sequence shown here is derived from an EMBL/GenBank/DDBJ whole genome shotgun (WGS) entry which is preliminary data.</text>
</comment>
<dbReference type="OrthoDB" id="6187258at2"/>
<evidence type="ECO:0000313" key="4">
    <source>
        <dbReference type="Proteomes" id="UP000267535"/>
    </source>
</evidence>
<evidence type="ECO:0000313" key="3">
    <source>
        <dbReference type="EMBL" id="RRD01406.1"/>
    </source>
</evidence>
<dbReference type="InterPro" id="IPR005546">
    <property type="entry name" value="Autotransporte_beta"/>
</dbReference>
<reference evidence="3 4" key="1">
    <citation type="submission" date="2018-11" db="EMBL/GenBank/DDBJ databases">
        <title>The draft genome sequence of Amphritea balenae JAMM 1525T.</title>
        <authorList>
            <person name="Fang Z."/>
            <person name="Zhang Y."/>
            <person name="Han X."/>
        </authorList>
    </citation>
    <scope>NUCLEOTIDE SEQUENCE [LARGE SCALE GENOMIC DNA]</scope>
    <source>
        <strain evidence="3 4">JAMM 1525</strain>
    </source>
</reference>
<evidence type="ECO:0000256" key="1">
    <source>
        <dbReference type="SAM" id="SignalP"/>
    </source>
</evidence>
<dbReference type="Proteomes" id="UP000267535">
    <property type="component" value="Unassembled WGS sequence"/>
</dbReference>
<dbReference type="Gene3D" id="2.40.128.130">
    <property type="entry name" value="Autotransporter beta-domain"/>
    <property type="match status" value="1"/>
</dbReference>
<feature type="signal peptide" evidence="1">
    <location>
        <begin position="1"/>
        <end position="26"/>
    </location>
</feature>
<evidence type="ECO:0000259" key="2">
    <source>
        <dbReference type="PROSITE" id="PS51208"/>
    </source>
</evidence>